<protein>
    <recommendedName>
        <fullName evidence="2">Antitoxin</fullName>
    </recommendedName>
</protein>
<reference evidence="1" key="1">
    <citation type="submission" date="2019-03" db="EMBL/GenBank/DDBJ databases">
        <title>Single cell metagenomics reveals metabolic interactions within the superorganism composed of flagellate Streblomastix strix and complex community of Bacteroidetes bacteria on its surface.</title>
        <authorList>
            <person name="Treitli S.C."/>
            <person name="Kolisko M."/>
            <person name="Husnik F."/>
            <person name="Keeling P."/>
            <person name="Hampl V."/>
        </authorList>
    </citation>
    <scope>NUCLEOTIDE SEQUENCE</scope>
    <source>
        <strain evidence="1">STM</strain>
    </source>
</reference>
<evidence type="ECO:0000313" key="1">
    <source>
        <dbReference type="EMBL" id="KAA6322062.1"/>
    </source>
</evidence>
<sequence length="77" mass="8912">MTKIWIDDTDIAGKKAIEALKNKSFAQVIENEEEEADWWDDTVPPEERAAVERGLKDVAEGRTTPHEEVRKIYAKWL</sequence>
<gene>
    <name evidence="1" type="ORF">EZS27_028361</name>
</gene>
<name>A0A5J4QKQ6_9ZZZZ</name>
<dbReference type="EMBL" id="SNRY01003141">
    <property type="protein sequence ID" value="KAA6322062.1"/>
    <property type="molecule type" value="Genomic_DNA"/>
</dbReference>
<evidence type="ECO:0008006" key="2">
    <source>
        <dbReference type="Google" id="ProtNLM"/>
    </source>
</evidence>
<organism evidence="1">
    <name type="scientific">termite gut metagenome</name>
    <dbReference type="NCBI Taxonomy" id="433724"/>
    <lineage>
        <taxon>unclassified sequences</taxon>
        <taxon>metagenomes</taxon>
        <taxon>organismal metagenomes</taxon>
    </lineage>
</organism>
<accession>A0A5J4QKQ6</accession>
<dbReference type="AlphaFoldDB" id="A0A5J4QKQ6"/>
<comment type="caution">
    <text evidence="1">The sequence shown here is derived from an EMBL/GenBank/DDBJ whole genome shotgun (WGS) entry which is preliminary data.</text>
</comment>
<proteinExistence type="predicted"/>